<evidence type="ECO:0000313" key="3">
    <source>
        <dbReference type="WBParaSite" id="PDA_v2.g2893.t1"/>
    </source>
</evidence>
<organism evidence="2 3">
    <name type="scientific">Panagrolaimus davidi</name>
    <dbReference type="NCBI Taxonomy" id="227884"/>
    <lineage>
        <taxon>Eukaryota</taxon>
        <taxon>Metazoa</taxon>
        <taxon>Ecdysozoa</taxon>
        <taxon>Nematoda</taxon>
        <taxon>Chromadorea</taxon>
        <taxon>Rhabditida</taxon>
        <taxon>Tylenchina</taxon>
        <taxon>Panagrolaimomorpha</taxon>
        <taxon>Panagrolaimoidea</taxon>
        <taxon>Panagrolaimidae</taxon>
        <taxon>Panagrolaimus</taxon>
    </lineage>
</organism>
<dbReference type="SUPFAM" id="SSF54695">
    <property type="entry name" value="POZ domain"/>
    <property type="match status" value="1"/>
</dbReference>
<dbReference type="AlphaFoldDB" id="A0A914QBH3"/>
<accession>A0A914QBH3</accession>
<dbReference type="PROSITE" id="PS50097">
    <property type="entry name" value="BTB"/>
    <property type="match status" value="1"/>
</dbReference>
<dbReference type="InterPro" id="IPR000210">
    <property type="entry name" value="BTB/POZ_dom"/>
</dbReference>
<feature type="domain" description="BTB" evidence="1">
    <location>
        <begin position="251"/>
        <end position="310"/>
    </location>
</feature>
<reference evidence="3" key="1">
    <citation type="submission" date="2022-11" db="UniProtKB">
        <authorList>
            <consortium name="WormBaseParasite"/>
        </authorList>
    </citation>
    <scope>IDENTIFICATION</scope>
</reference>
<dbReference type="Gene3D" id="3.30.710.10">
    <property type="entry name" value="Potassium Channel Kv1.1, Chain A"/>
    <property type="match status" value="1"/>
</dbReference>
<dbReference type="Proteomes" id="UP000887578">
    <property type="component" value="Unplaced"/>
</dbReference>
<protein>
    <submittedName>
        <fullName evidence="3">BTB domain-containing protein</fullName>
    </submittedName>
</protein>
<keyword evidence="2" id="KW-1185">Reference proteome</keyword>
<dbReference type="PANTHER" id="PTHR24413">
    <property type="entry name" value="SPECKLE-TYPE POZ PROTEIN"/>
    <property type="match status" value="1"/>
</dbReference>
<evidence type="ECO:0000313" key="2">
    <source>
        <dbReference type="Proteomes" id="UP000887578"/>
    </source>
</evidence>
<dbReference type="InterPro" id="IPR011333">
    <property type="entry name" value="SKP1/BTB/POZ_sf"/>
</dbReference>
<dbReference type="SMART" id="SM00225">
    <property type="entry name" value="BTB"/>
    <property type="match status" value="1"/>
</dbReference>
<proteinExistence type="predicted"/>
<evidence type="ECO:0000259" key="1">
    <source>
        <dbReference type="PROSITE" id="PS50097"/>
    </source>
</evidence>
<name>A0A914QBH3_9BILA</name>
<dbReference type="Pfam" id="PF00651">
    <property type="entry name" value="BTB"/>
    <property type="match status" value="1"/>
</dbReference>
<dbReference type="WBParaSite" id="PDA_v2.g2893.t1">
    <property type="protein sequence ID" value="PDA_v2.g2893.t1"/>
    <property type="gene ID" value="PDA_v2.g2893"/>
</dbReference>
<sequence length="402" mass="46567">MFRQITFVRTVQLAEYSDVIIKFSDNLEFTVKRQIVTHTIHNIRGNFVITKITETYDGERHDLMYNKSSTLFSASDRGRSETKTLTFYVTVMDQMTEIEEMTDICAVKYELQIPSTILQRLKIRQFYKSHFVLPGYDGYKFTYFVSKINDSTENDIEIMIENPYNVEIEDKHGDYNFVCDSTKSIILPLLFNFYTDEIFVVEETKPTFNELHGLPQESSIDESRPVSVIPSQILSKGMTLLHKLATNNRYADVCFISSDGEEIPSHRCILAEFSNIFLKIFEESTEFPIEITANDFDVETIQSALNFLYDKPDSIIGKEKEVYKFAVKFGIQILIDACLSFIEDSVNPSNVCEFIQFAYSNNFDELKQKCLNILVRKKEEIDPTKIAKLPSNILFDAFCFKL</sequence>